<proteinExistence type="predicted"/>
<evidence type="ECO:0000313" key="2">
    <source>
        <dbReference type="Proteomes" id="UP000050792"/>
    </source>
</evidence>
<keyword evidence="1" id="KW-0812">Transmembrane</keyword>
<evidence type="ECO:0000256" key="1">
    <source>
        <dbReference type="SAM" id="Phobius"/>
    </source>
</evidence>
<feature type="transmembrane region" description="Helical" evidence="1">
    <location>
        <begin position="7"/>
        <end position="23"/>
    </location>
</feature>
<keyword evidence="1" id="KW-1133">Transmembrane helix</keyword>
<name>A0AA85G7Y4_9TREM</name>
<organism evidence="2 3">
    <name type="scientific">Schistosoma rodhaini</name>
    <dbReference type="NCBI Taxonomy" id="6188"/>
    <lineage>
        <taxon>Eukaryota</taxon>
        <taxon>Metazoa</taxon>
        <taxon>Spiralia</taxon>
        <taxon>Lophotrochozoa</taxon>
        <taxon>Platyhelminthes</taxon>
        <taxon>Trematoda</taxon>
        <taxon>Digenea</taxon>
        <taxon>Strigeidida</taxon>
        <taxon>Schistosomatoidea</taxon>
        <taxon>Schistosomatidae</taxon>
        <taxon>Schistosoma</taxon>
    </lineage>
</organism>
<sequence length="127" mass="15136">MTMNFPTLLYILLIFFISNQIIMNVQKALEYEIIQQLIEIADEIDNEFKDNQLKRKCERISQPNYGSFQCSTIHKKLKSINEQGQQNDDKKGKHGWKQKQILHKTNQYLLITIGIFCSYYLIKRFTK</sequence>
<evidence type="ECO:0008006" key="4">
    <source>
        <dbReference type="Google" id="ProtNLM"/>
    </source>
</evidence>
<reference evidence="3" key="2">
    <citation type="submission" date="2023-11" db="UniProtKB">
        <authorList>
            <consortium name="WormBaseParasite"/>
        </authorList>
    </citation>
    <scope>IDENTIFICATION</scope>
</reference>
<evidence type="ECO:0000313" key="3">
    <source>
        <dbReference type="WBParaSite" id="SRDH1_79490.1"/>
    </source>
</evidence>
<protein>
    <recommendedName>
        <fullName evidence="4">Transmembrane protein</fullName>
    </recommendedName>
</protein>
<dbReference type="AlphaFoldDB" id="A0AA85G7Y4"/>
<dbReference type="Proteomes" id="UP000050792">
    <property type="component" value="Unassembled WGS sequence"/>
</dbReference>
<keyword evidence="2" id="KW-1185">Reference proteome</keyword>
<reference evidence="2" key="1">
    <citation type="submission" date="2022-06" db="EMBL/GenBank/DDBJ databases">
        <authorList>
            <person name="Berger JAMES D."/>
            <person name="Berger JAMES D."/>
        </authorList>
    </citation>
    <scope>NUCLEOTIDE SEQUENCE [LARGE SCALE GENOMIC DNA]</scope>
</reference>
<dbReference type="WBParaSite" id="SRDH1_79490.1">
    <property type="protein sequence ID" value="SRDH1_79490.1"/>
    <property type="gene ID" value="SRDH1_79490"/>
</dbReference>
<keyword evidence="1" id="KW-0472">Membrane</keyword>
<feature type="transmembrane region" description="Helical" evidence="1">
    <location>
        <begin position="105"/>
        <end position="122"/>
    </location>
</feature>
<accession>A0AA85G7Y4</accession>